<sequence length="215" mass="24725">MRIPKMMRRIIVDYYAKKKKQEIGCINIPIDILKKKIGVGVMLGENVTFIDRDVEIKDYTYINSGYLYPGVRIGKYCSMGHNVCIGPGEHYINRLSTYPICTRVLKEKLQNEFPKVKPTILNNDIWIGHGAVIMQGVKVGNGAIVAAGAVVTKDVPAYSIVAGVPAKIIKYRFREELIQKLDKFQWWDKNEEWIAQHKELFTKNIYDDNLFEEIK</sequence>
<dbReference type="InterPro" id="IPR050179">
    <property type="entry name" value="Trans_hexapeptide_repeat"/>
</dbReference>
<gene>
    <name evidence="3" type="ORF">GKZ57_05410</name>
</gene>
<dbReference type="RefSeq" id="WP_154779958.1">
    <property type="nucleotide sequence ID" value="NZ_WMBC01000003.1"/>
</dbReference>
<dbReference type="Proteomes" id="UP000437824">
    <property type="component" value="Unassembled WGS sequence"/>
</dbReference>
<dbReference type="PROSITE" id="PS00101">
    <property type="entry name" value="HEXAPEP_TRANSFERASES"/>
    <property type="match status" value="1"/>
</dbReference>
<evidence type="ECO:0000313" key="4">
    <source>
        <dbReference type="Proteomes" id="UP000437824"/>
    </source>
</evidence>
<keyword evidence="1 3" id="KW-0808">Transferase</keyword>
<name>A0A844GL01_9FIRM</name>
<dbReference type="AlphaFoldDB" id="A0A844GL01"/>
<proteinExistence type="predicted"/>
<dbReference type="Gene3D" id="2.160.10.10">
    <property type="entry name" value="Hexapeptide repeat proteins"/>
    <property type="match status" value="1"/>
</dbReference>
<accession>A0A844GL01</accession>
<dbReference type="SUPFAM" id="SSF51161">
    <property type="entry name" value="Trimeric LpxA-like enzymes"/>
    <property type="match status" value="1"/>
</dbReference>
<dbReference type="Pfam" id="PF00132">
    <property type="entry name" value="Hexapep"/>
    <property type="match status" value="1"/>
</dbReference>
<reference evidence="3 4" key="1">
    <citation type="submission" date="2019-11" db="EMBL/GenBank/DDBJ databases">
        <title>Draft genome sequence of Blautia luti DSM 14534T, isolated from human stool.</title>
        <authorList>
            <person name="Ortiz R."/>
            <person name="Melis-Arcos F."/>
            <person name="Covarrubias P."/>
            <person name="Cardenas J.P."/>
            <person name="Perez-Donoso J."/>
            <person name="Almonacid D."/>
        </authorList>
    </citation>
    <scope>NUCLEOTIDE SEQUENCE [LARGE SCALE GENOMIC DNA]</scope>
    <source>
        <strain evidence="3 4">DSM 14534</strain>
    </source>
</reference>
<protein>
    <submittedName>
        <fullName evidence="3">Antibiotic acetyltransferase</fullName>
    </submittedName>
</protein>
<dbReference type="EMBL" id="WMBC01000003">
    <property type="protein sequence ID" value="MTD60714.1"/>
    <property type="molecule type" value="Genomic_DNA"/>
</dbReference>
<dbReference type="GO" id="GO:0016740">
    <property type="term" value="F:transferase activity"/>
    <property type="evidence" value="ECO:0007669"/>
    <property type="project" value="UniProtKB-KW"/>
</dbReference>
<keyword evidence="2" id="KW-0677">Repeat</keyword>
<comment type="caution">
    <text evidence="3">The sequence shown here is derived from an EMBL/GenBank/DDBJ whole genome shotgun (WGS) entry which is preliminary data.</text>
</comment>
<organism evidence="3 4">
    <name type="scientific">Blautia luti DSM 14534 = JCM 17040</name>
    <dbReference type="NCBI Taxonomy" id="649762"/>
    <lineage>
        <taxon>Bacteria</taxon>
        <taxon>Bacillati</taxon>
        <taxon>Bacillota</taxon>
        <taxon>Clostridia</taxon>
        <taxon>Lachnospirales</taxon>
        <taxon>Lachnospiraceae</taxon>
        <taxon>Blautia</taxon>
    </lineage>
</organism>
<evidence type="ECO:0000313" key="3">
    <source>
        <dbReference type="EMBL" id="MTD60714.1"/>
    </source>
</evidence>
<evidence type="ECO:0000256" key="1">
    <source>
        <dbReference type="ARBA" id="ARBA00022679"/>
    </source>
</evidence>
<dbReference type="InterPro" id="IPR018357">
    <property type="entry name" value="Hexapep_transf_CS"/>
</dbReference>
<dbReference type="InterPro" id="IPR011004">
    <property type="entry name" value="Trimer_LpxA-like_sf"/>
</dbReference>
<dbReference type="InterPro" id="IPR001451">
    <property type="entry name" value="Hexapep"/>
</dbReference>
<dbReference type="PANTHER" id="PTHR43300">
    <property type="entry name" value="ACETYLTRANSFERASE"/>
    <property type="match status" value="1"/>
</dbReference>
<evidence type="ECO:0000256" key="2">
    <source>
        <dbReference type="ARBA" id="ARBA00022737"/>
    </source>
</evidence>
<dbReference type="CDD" id="cd03349">
    <property type="entry name" value="LbH_XAT"/>
    <property type="match status" value="1"/>
</dbReference>